<comment type="subcellular location">
    <subcellularLocation>
        <location evidence="8">Cell membrane</location>
        <topology evidence="8">Multi-pass membrane protein</topology>
    </subcellularLocation>
    <subcellularLocation>
        <location evidence="1">Membrane</location>
        <topology evidence="1">Multi-pass membrane protein</topology>
    </subcellularLocation>
</comment>
<dbReference type="Gene3D" id="1.10.3720.10">
    <property type="entry name" value="MetI-like"/>
    <property type="match status" value="1"/>
</dbReference>
<feature type="domain" description="ABC transmembrane type-1" evidence="10">
    <location>
        <begin position="8"/>
        <end position="209"/>
    </location>
</feature>
<protein>
    <submittedName>
        <fullName evidence="11">Molybdate ABC transporter permease subunit</fullName>
    </submittedName>
</protein>
<evidence type="ECO:0000313" key="12">
    <source>
        <dbReference type="Proteomes" id="UP000500857"/>
    </source>
</evidence>
<dbReference type="PROSITE" id="PS50893">
    <property type="entry name" value="ABC_TRANSPORTER_2"/>
    <property type="match status" value="1"/>
</dbReference>
<dbReference type="SUPFAM" id="SSF52540">
    <property type="entry name" value="P-loop containing nucleoside triphosphate hydrolases"/>
    <property type="match status" value="1"/>
</dbReference>
<dbReference type="GO" id="GO:0005524">
    <property type="term" value="F:ATP binding"/>
    <property type="evidence" value="ECO:0007669"/>
    <property type="project" value="UniProtKB-KW"/>
</dbReference>
<dbReference type="Gene3D" id="3.40.50.300">
    <property type="entry name" value="P-loop containing nucleotide triphosphate hydrolases"/>
    <property type="match status" value="1"/>
</dbReference>
<dbReference type="GO" id="GO:0015098">
    <property type="term" value="F:molybdate ion transmembrane transporter activity"/>
    <property type="evidence" value="ECO:0007669"/>
    <property type="project" value="InterPro"/>
</dbReference>
<keyword evidence="5" id="KW-0067">ATP-binding</keyword>
<dbReference type="InterPro" id="IPR000515">
    <property type="entry name" value="MetI-like"/>
</dbReference>
<feature type="transmembrane region" description="Helical" evidence="8">
    <location>
        <begin position="12"/>
        <end position="30"/>
    </location>
</feature>
<feature type="domain" description="ABC transporter" evidence="9">
    <location>
        <begin position="259"/>
        <end position="497"/>
    </location>
</feature>
<feature type="transmembrane region" description="Helical" evidence="8">
    <location>
        <begin position="132"/>
        <end position="154"/>
    </location>
</feature>
<keyword evidence="2" id="KW-0500">Molybdenum</keyword>
<dbReference type="PROSITE" id="PS50928">
    <property type="entry name" value="ABC_TM1"/>
    <property type="match status" value="1"/>
</dbReference>
<evidence type="ECO:0000313" key="11">
    <source>
        <dbReference type="EMBL" id="QIZ70043.1"/>
    </source>
</evidence>
<dbReference type="InterPro" id="IPR035906">
    <property type="entry name" value="MetI-like_sf"/>
</dbReference>
<dbReference type="InterPro" id="IPR003439">
    <property type="entry name" value="ABC_transporter-like_ATP-bd"/>
</dbReference>
<dbReference type="Pfam" id="PF00528">
    <property type="entry name" value="BPD_transp_1"/>
    <property type="match status" value="1"/>
</dbReference>
<gene>
    <name evidence="11" type="primary">modB</name>
    <name evidence="11" type="ORF">HCG48_05230</name>
</gene>
<dbReference type="NCBIfam" id="TIGR02141">
    <property type="entry name" value="modB_ABC"/>
    <property type="match status" value="1"/>
</dbReference>
<feature type="transmembrane region" description="Helical" evidence="8">
    <location>
        <begin position="42"/>
        <end position="66"/>
    </location>
</feature>
<dbReference type="InterPro" id="IPR027417">
    <property type="entry name" value="P-loop_NTPase"/>
</dbReference>
<dbReference type="PANTHER" id="PTHR43514:SF1">
    <property type="entry name" value="SULFATE_THIOSULFATE IMPORT ATP-BINDING PROTEIN CYSA"/>
    <property type="match status" value="1"/>
</dbReference>
<evidence type="ECO:0000256" key="6">
    <source>
        <dbReference type="ARBA" id="ARBA00022989"/>
    </source>
</evidence>
<evidence type="ECO:0000256" key="5">
    <source>
        <dbReference type="ARBA" id="ARBA00022840"/>
    </source>
</evidence>
<feature type="transmembrane region" description="Helical" evidence="8">
    <location>
        <begin position="86"/>
        <end position="111"/>
    </location>
</feature>
<name>A0A6H1TWA5_9CYAN</name>
<dbReference type="CDD" id="cd06261">
    <property type="entry name" value="TM_PBP2"/>
    <property type="match status" value="1"/>
</dbReference>
<dbReference type="RefSeq" id="WP_168568200.1">
    <property type="nucleotide sequence ID" value="NZ_CP051167.1"/>
</dbReference>
<dbReference type="KEGG" id="oxy:HCG48_05230"/>
<dbReference type="Proteomes" id="UP000500857">
    <property type="component" value="Chromosome"/>
</dbReference>
<accession>A0A6H1TWA5</accession>
<evidence type="ECO:0000256" key="1">
    <source>
        <dbReference type="ARBA" id="ARBA00004141"/>
    </source>
</evidence>
<dbReference type="PANTHER" id="PTHR43514">
    <property type="entry name" value="ABC TRANSPORTER I FAMILY MEMBER 10"/>
    <property type="match status" value="1"/>
</dbReference>
<evidence type="ECO:0000256" key="4">
    <source>
        <dbReference type="ARBA" id="ARBA00022741"/>
    </source>
</evidence>
<dbReference type="InterPro" id="IPR050334">
    <property type="entry name" value="Molybdenum_import_ModC"/>
</dbReference>
<keyword evidence="6 8" id="KW-1133">Transmembrane helix</keyword>
<evidence type="ECO:0000256" key="2">
    <source>
        <dbReference type="ARBA" id="ARBA00022505"/>
    </source>
</evidence>
<dbReference type="GO" id="GO:0016887">
    <property type="term" value="F:ATP hydrolysis activity"/>
    <property type="evidence" value="ECO:0007669"/>
    <property type="project" value="InterPro"/>
</dbReference>
<evidence type="ECO:0000256" key="7">
    <source>
        <dbReference type="ARBA" id="ARBA00023136"/>
    </source>
</evidence>
<evidence type="ECO:0000259" key="10">
    <source>
        <dbReference type="PROSITE" id="PS50928"/>
    </source>
</evidence>
<evidence type="ECO:0000256" key="3">
    <source>
        <dbReference type="ARBA" id="ARBA00022692"/>
    </source>
</evidence>
<dbReference type="AlphaFoldDB" id="A0A6H1TWA5"/>
<proteinExistence type="inferred from homology"/>
<dbReference type="SUPFAM" id="SSF161098">
    <property type="entry name" value="MetI-like"/>
    <property type="match status" value="1"/>
</dbReference>
<feature type="transmembrane region" description="Helical" evidence="8">
    <location>
        <begin position="195"/>
        <end position="215"/>
    </location>
</feature>
<dbReference type="GO" id="GO:0005886">
    <property type="term" value="C:plasma membrane"/>
    <property type="evidence" value="ECO:0007669"/>
    <property type="project" value="UniProtKB-SubCell"/>
</dbReference>
<evidence type="ECO:0000259" key="9">
    <source>
        <dbReference type="PROSITE" id="PS50893"/>
    </source>
</evidence>
<comment type="similarity">
    <text evidence="8">Belongs to the binding-protein-dependent transport system permease family.</text>
</comment>
<evidence type="ECO:0000256" key="8">
    <source>
        <dbReference type="RuleBase" id="RU363032"/>
    </source>
</evidence>
<dbReference type="PROSITE" id="PS00211">
    <property type="entry name" value="ABC_TRANSPORTER_1"/>
    <property type="match status" value="1"/>
</dbReference>
<dbReference type="EMBL" id="CP051167">
    <property type="protein sequence ID" value="QIZ70043.1"/>
    <property type="molecule type" value="Genomic_DNA"/>
</dbReference>
<keyword evidence="3 8" id="KW-0812">Transmembrane</keyword>
<dbReference type="InterPro" id="IPR017871">
    <property type="entry name" value="ABC_transporter-like_CS"/>
</dbReference>
<keyword evidence="8" id="KW-0813">Transport</keyword>
<dbReference type="SMART" id="SM00382">
    <property type="entry name" value="AAA"/>
    <property type="match status" value="1"/>
</dbReference>
<dbReference type="InterPro" id="IPR003593">
    <property type="entry name" value="AAA+_ATPase"/>
</dbReference>
<dbReference type="Pfam" id="PF00005">
    <property type="entry name" value="ABC_tran"/>
    <property type="match status" value="1"/>
</dbReference>
<keyword evidence="7 8" id="KW-0472">Membrane</keyword>
<keyword evidence="4" id="KW-0547">Nucleotide-binding</keyword>
<keyword evidence="12" id="KW-1185">Reference proteome</keyword>
<reference evidence="11 12" key="1">
    <citation type="submission" date="2020-04" db="EMBL/GenBank/DDBJ databases">
        <authorList>
            <person name="Basu S."/>
            <person name="Maruthanayagam V."/>
            <person name="Chakraborty S."/>
            <person name="Pramanik A."/>
            <person name="Mukherjee J."/>
            <person name="Brink B."/>
        </authorList>
    </citation>
    <scope>NUCLEOTIDE SEQUENCE [LARGE SCALE GENOMIC DNA]</scope>
    <source>
        <strain evidence="11 12">AP17</strain>
    </source>
</reference>
<organism evidence="11 12">
    <name type="scientific">Oxynema aestuarii AP17</name>
    <dbReference type="NCBI Taxonomy" id="2064643"/>
    <lineage>
        <taxon>Bacteria</taxon>
        <taxon>Bacillati</taxon>
        <taxon>Cyanobacteriota</taxon>
        <taxon>Cyanophyceae</taxon>
        <taxon>Oscillatoriophycideae</taxon>
        <taxon>Oscillatoriales</taxon>
        <taxon>Oscillatoriaceae</taxon>
        <taxon>Oxynema</taxon>
        <taxon>Oxynema aestuarii</taxon>
    </lineage>
</organism>
<sequence>MNFDWSPLWISLRTGIVATAIATVLGIGTAHWMTTYRGKGKAVLETIAIAPLVLPPTVVGFLLLWLLGKNGPLGRWLMHWGFEVIFSWPATAIAATVVAFPLTYKMTAAAFAQLDPNWLRAARSLGASEGRIAIAVMLPLAWPGIAAGILLAFARALGEFGATLMLAGNIPGKTQTIPLAIYFAVETGNTQAARFWVTVVLGISLSAIAAVNGRSPRKRYWRQRRGRHPQIEPEIPRVEATPLPKDVRVGSPQKNPPSPRATQLEVEIEKELEEFDLNIALQSGSEPLGLLGASGSGKSMTLLCIAGLEEPTRGRIELNGRVLFDRARGIDLPARDRRVGIVFQNYALFPHLTVAENIAFGLPHDLRHPKAKRDRAVADYLGRMQLEGLENRYPEQLSGGQQQRVALARAIAARPEVLLLDEPFSALDTYLRSQLERQLVETLSDYGGVTIFVTHNLEEAYRVCQNLLVLSRGKAIAYGSKQAIFERPQTYSVAQLTGCKNFSRGRALGDGQIEALDWGCQLRAIDSIPAEFAFIGIRAHQIRFLEEWDESTTLRDRPSENLYPCWIAQTSETQHRMTLYLKLHDRPCSPQDYHLQAELFKEKWERLKDRPFPWQVYLDPLRLILMRSRSDASGVSP</sequence>
<dbReference type="InterPro" id="IPR011867">
    <property type="entry name" value="ModB_ABC"/>
</dbReference>